<dbReference type="RefSeq" id="WP_096239998.1">
    <property type="nucleotide sequence ID" value="NZ_LT907978.1"/>
</dbReference>
<feature type="transmembrane region" description="Helical" evidence="2">
    <location>
        <begin position="231"/>
        <end position="255"/>
    </location>
</feature>
<evidence type="ECO:0000256" key="2">
    <source>
        <dbReference type="SAM" id="Phobius"/>
    </source>
</evidence>
<dbReference type="AlphaFoldDB" id="A0A285PSG6"/>
<evidence type="ECO:0000256" key="1">
    <source>
        <dbReference type="SAM" id="MobiDB-lite"/>
    </source>
</evidence>
<feature type="compositionally biased region" description="Low complexity" evidence="1">
    <location>
        <begin position="48"/>
        <end position="57"/>
    </location>
</feature>
<gene>
    <name evidence="3" type="ORF">EHLA_1397</name>
</gene>
<dbReference type="EMBL" id="LT907978">
    <property type="protein sequence ID" value="SOB72116.1"/>
    <property type="molecule type" value="Genomic_DNA"/>
</dbReference>
<proteinExistence type="predicted"/>
<reference evidence="4" key="1">
    <citation type="submission" date="2017-09" db="EMBL/GenBank/DDBJ databases">
        <authorList>
            <person name="Shetty A S."/>
        </authorList>
    </citation>
    <scope>NUCLEOTIDE SEQUENCE [LARGE SCALE GENOMIC DNA]</scope>
</reference>
<feature type="region of interest" description="Disordered" evidence="1">
    <location>
        <begin position="43"/>
        <end position="87"/>
    </location>
</feature>
<protein>
    <submittedName>
        <fullName evidence="3">Consensus disorder prediction</fullName>
    </submittedName>
</protein>
<evidence type="ECO:0000313" key="3">
    <source>
        <dbReference type="EMBL" id="SOB72116.1"/>
    </source>
</evidence>
<keyword evidence="4" id="KW-1185">Reference proteome</keyword>
<keyword evidence="2" id="KW-0472">Membrane</keyword>
<accession>A0A285PSG6</accession>
<dbReference type="Proteomes" id="UP000217549">
    <property type="component" value="Chromosome I"/>
</dbReference>
<feature type="transmembrane region" description="Helical" evidence="2">
    <location>
        <begin position="153"/>
        <end position="177"/>
    </location>
</feature>
<dbReference type="KEGG" id="ehl:EHLA_1397"/>
<keyword evidence="2" id="KW-1133">Transmembrane helix</keyword>
<evidence type="ECO:0000313" key="4">
    <source>
        <dbReference type="Proteomes" id="UP000217549"/>
    </source>
</evidence>
<feature type="transmembrane region" description="Helical" evidence="2">
    <location>
        <begin position="111"/>
        <end position="133"/>
    </location>
</feature>
<name>A0A285PSG6_9FIRM</name>
<organism evidence="3 4">
    <name type="scientific">Anaerobutyricum hallii</name>
    <dbReference type="NCBI Taxonomy" id="39488"/>
    <lineage>
        <taxon>Bacteria</taxon>
        <taxon>Bacillati</taxon>
        <taxon>Bacillota</taxon>
        <taxon>Clostridia</taxon>
        <taxon>Lachnospirales</taxon>
        <taxon>Lachnospiraceae</taxon>
        <taxon>Anaerobutyricum</taxon>
    </lineage>
</organism>
<keyword evidence="2" id="KW-0812">Transmembrane</keyword>
<sequence>MICKNCGAQTEGNFCNNCGAPLPKEVAGNNESMDAEYKVYNEEDAQKENQQQKNVKVTIKNKRGGSSRNTRTTQTKRKRRSALSAGGDAVSSAASTAGTVVGKSVKTAGNLLFTGLHWLCALLMLGIVLQIFRNVFNYTSIGAIMELPSSRDINSIIFVGGSAFFILFGIIEALWILGSKKVMDMGVLRNIDTGRGIFAFGLFLIITILAPFIDGFLSLGYNGIEGEGGRWILDAFTGSKTILTFAAAGLILSFVRKMRGSIRGMIA</sequence>
<feature type="transmembrane region" description="Helical" evidence="2">
    <location>
        <begin position="197"/>
        <end position="219"/>
    </location>
</feature>